<sequence>MTATVTEYVEKINQPWQVEICKRVRQIILEIVPDAEEVIQYSRPHYKKNGKYLCVFNTAQKWVNVMLFNAQVLSIPQGYGELSPNGERVTAKIQQGTDFNYDLFAQLLRQAAGAL</sequence>
<reference evidence="2 3" key="1">
    <citation type="submission" date="2019-01" db="EMBL/GenBank/DDBJ databases">
        <title>Ktedonosporobacter rubrisoli SCAWS-G2.</title>
        <authorList>
            <person name="Huang Y."/>
            <person name="Yan B."/>
        </authorList>
    </citation>
    <scope>NUCLEOTIDE SEQUENCE [LARGE SCALE GENOMIC DNA]</scope>
    <source>
        <strain evidence="2 3">SCAWS-G2</strain>
    </source>
</reference>
<dbReference type="KEGG" id="kbs:EPA93_25200"/>
<dbReference type="RefSeq" id="WP_129890155.1">
    <property type="nucleotide sequence ID" value="NZ_CP035758.1"/>
</dbReference>
<proteinExistence type="predicted"/>
<dbReference type="EMBL" id="CP035758">
    <property type="protein sequence ID" value="QBD79102.1"/>
    <property type="molecule type" value="Genomic_DNA"/>
</dbReference>
<name>A0A4P6JUV9_KTERU</name>
<dbReference type="InterPro" id="IPR014922">
    <property type="entry name" value="YdhG-like"/>
</dbReference>
<organism evidence="2 3">
    <name type="scientific">Ktedonosporobacter rubrisoli</name>
    <dbReference type="NCBI Taxonomy" id="2509675"/>
    <lineage>
        <taxon>Bacteria</taxon>
        <taxon>Bacillati</taxon>
        <taxon>Chloroflexota</taxon>
        <taxon>Ktedonobacteria</taxon>
        <taxon>Ktedonobacterales</taxon>
        <taxon>Ktedonosporobacteraceae</taxon>
        <taxon>Ktedonosporobacter</taxon>
    </lineage>
</organism>
<feature type="domain" description="YdhG-like" evidence="1">
    <location>
        <begin position="19"/>
        <end position="111"/>
    </location>
</feature>
<dbReference type="SUPFAM" id="SSF159888">
    <property type="entry name" value="YdhG-like"/>
    <property type="match status" value="1"/>
</dbReference>
<dbReference type="AlphaFoldDB" id="A0A4P6JUV9"/>
<accession>A0A4P6JUV9</accession>
<evidence type="ECO:0000313" key="3">
    <source>
        <dbReference type="Proteomes" id="UP000290365"/>
    </source>
</evidence>
<protein>
    <submittedName>
        <fullName evidence="2">DUF1801 domain-containing protein</fullName>
    </submittedName>
</protein>
<keyword evidence="3" id="KW-1185">Reference proteome</keyword>
<gene>
    <name evidence="2" type="ORF">EPA93_25200</name>
</gene>
<evidence type="ECO:0000313" key="2">
    <source>
        <dbReference type="EMBL" id="QBD79102.1"/>
    </source>
</evidence>
<dbReference type="Gene3D" id="3.90.1150.200">
    <property type="match status" value="1"/>
</dbReference>
<dbReference type="OrthoDB" id="9811812at2"/>
<evidence type="ECO:0000259" key="1">
    <source>
        <dbReference type="Pfam" id="PF08818"/>
    </source>
</evidence>
<dbReference type="Proteomes" id="UP000290365">
    <property type="component" value="Chromosome"/>
</dbReference>
<dbReference type="Pfam" id="PF08818">
    <property type="entry name" value="DUF1801"/>
    <property type="match status" value="1"/>
</dbReference>